<accession>A0A7J9HD94</accession>
<dbReference type="EMBL" id="JABFAD010000009">
    <property type="protein sequence ID" value="MBA0807809.1"/>
    <property type="molecule type" value="Genomic_DNA"/>
</dbReference>
<dbReference type="Pfam" id="PF00343">
    <property type="entry name" value="Phosphorylase"/>
    <property type="match status" value="1"/>
</dbReference>
<dbReference type="PANTHER" id="PTHR11468:SF30">
    <property type="entry name" value="ALPHA-1,4 GLUCAN PHOSPHORYLASE"/>
    <property type="match status" value="1"/>
</dbReference>
<keyword evidence="2" id="KW-0663">Pyridoxal phosphate</keyword>
<dbReference type="EC" id="2.4.1.1" evidence="2"/>
<dbReference type="PANTHER" id="PTHR11468">
    <property type="entry name" value="GLYCOGEN PHOSPHORYLASE"/>
    <property type="match status" value="1"/>
</dbReference>
<sequence length="171" mass="19139">MKFLMNGCLLLATADGSTIEMVEEIGQDNMFLFGAKAHEVVALRKKGPTLKVPLQFSRVVRMIRDGHFGFEDYFKSLCDKIEGTSDYFLLGADFMSYLEAQAAADKAFVDEERWTKMSILSAAGSGRFSSDRTIQEIQNLNAKTLSLKEYGKSLEDMANKSTYLQSALFDL</sequence>
<evidence type="ECO:0000256" key="3">
    <source>
        <dbReference type="SAM" id="SignalP"/>
    </source>
</evidence>
<dbReference type="InterPro" id="IPR000811">
    <property type="entry name" value="Glyco_trans_35"/>
</dbReference>
<keyword evidence="2" id="KW-0328">Glycosyltransferase</keyword>
<protein>
    <recommendedName>
        <fullName evidence="2">Alpha-1,4 glucan phosphorylase</fullName>
        <ecNumber evidence="2">2.4.1.1</ecNumber>
    </recommendedName>
</protein>
<comment type="catalytic activity">
    <reaction evidence="2">
        <text>[(1-&gt;4)-alpha-D-glucosyl](n) + phosphate = [(1-&gt;4)-alpha-D-glucosyl](n-1) + alpha-D-glucose 1-phosphate</text>
        <dbReference type="Rhea" id="RHEA:41732"/>
        <dbReference type="Rhea" id="RHEA-COMP:9584"/>
        <dbReference type="Rhea" id="RHEA-COMP:9586"/>
        <dbReference type="ChEBI" id="CHEBI:15444"/>
        <dbReference type="ChEBI" id="CHEBI:43474"/>
        <dbReference type="ChEBI" id="CHEBI:58601"/>
        <dbReference type="EC" id="2.4.1.1"/>
    </reaction>
</comment>
<feature type="signal peptide" evidence="3">
    <location>
        <begin position="1"/>
        <end position="16"/>
    </location>
</feature>
<keyword evidence="5" id="KW-1185">Reference proteome</keyword>
<evidence type="ECO:0000313" key="4">
    <source>
        <dbReference type="EMBL" id="MBA0807809.1"/>
    </source>
</evidence>
<evidence type="ECO:0000256" key="2">
    <source>
        <dbReference type="RuleBase" id="RU000587"/>
    </source>
</evidence>
<evidence type="ECO:0000256" key="1">
    <source>
        <dbReference type="ARBA" id="ARBA00006047"/>
    </source>
</evidence>
<keyword evidence="2" id="KW-0119">Carbohydrate metabolism</keyword>
<dbReference type="SUPFAM" id="SSF53756">
    <property type="entry name" value="UDP-Glycosyltransferase/glycogen phosphorylase"/>
    <property type="match status" value="1"/>
</dbReference>
<evidence type="ECO:0000313" key="5">
    <source>
        <dbReference type="Proteomes" id="UP000593560"/>
    </source>
</evidence>
<dbReference type="Proteomes" id="UP000593560">
    <property type="component" value="Unassembled WGS sequence"/>
</dbReference>
<comment type="cofactor">
    <cofactor evidence="2">
        <name>pyridoxal 5'-phosphate</name>
        <dbReference type="ChEBI" id="CHEBI:597326"/>
    </cofactor>
</comment>
<dbReference type="AlphaFoldDB" id="A0A7J9HD94"/>
<dbReference type="GO" id="GO:0005980">
    <property type="term" value="P:glycogen catabolic process"/>
    <property type="evidence" value="ECO:0007669"/>
    <property type="project" value="TreeGrafter"/>
</dbReference>
<dbReference type="OrthoDB" id="9215500at2759"/>
<dbReference type="Gene3D" id="3.40.50.2000">
    <property type="entry name" value="Glycogen Phosphorylase B"/>
    <property type="match status" value="1"/>
</dbReference>
<organism evidence="4 5">
    <name type="scientific">Gossypium harknessii</name>
    <dbReference type="NCBI Taxonomy" id="34285"/>
    <lineage>
        <taxon>Eukaryota</taxon>
        <taxon>Viridiplantae</taxon>
        <taxon>Streptophyta</taxon>
        <taxon>Embryophyta</taxon>
        <taxon>Tracheophyta</taxon>
        <taxon>Spermatophyta</taxon>
        <taxon>Magnoliopsida</taxon>
        <taxon>eudicotyledons</taxon>
        <taxon>Gunneridae</taxon>
        <taxon>Pentapetalae</taxon>
        <taxon>rosids</taxon>
        <taxon>malvids</taxon>
        <taxon>Malvales</taxon>
        <taxon>Malvaceae</taxon>
        <taxon>Malvoideae</taxon>
        <taxon>Gossypium</taxon>
    </lineage>
</organism>
<comment type="function">
    <text evidence="2">Allosteric enzyme that catalyzes the rate-limiting step in glycogen catabolism, the phosphorolytic cleavage of glycogen to produce glucose-1-phosphate, and plays a central role in maintaining cellular and organismal glucose homeostasis.</text>
</comment>
<proteinExistence type="inferred from homology"/>
<dbReference type="GO" id="GO:0030170">
    <property type="term" value="F:pyridoxal phosphate binding"/>
    <property type="evidence" value="ECO:0007669"/>
    <property type="project" value="TreeGrafter"/>
</dbReference>
<keyword evidence="2" id="KW-0808">Transferase</keyword>
<reference evidence="4 5" key="1">
    <citation type="journal article" date="2019" name="Genome Biol. Evol.">
        <title>Insights into the evolution of the New World diploid cottons (Gossypium, subgenus Houzingenia) based on genome sequencing.</title>
        <authorList>
            <person name="Grover C.E."/>
            <person name="Arick M.A. 2nd"/>
            <person name="Thrash A."/>
            <person name="Conover J.L."/>
            <person name="Sanders W.S."/>
            <person name="Peterson D.G."/>
            <person name="Frelichowski J.E."/>
            <person name="Scheffler J.A."/>
            <person name="Scheffler B.E."/>
            <person name="Wendel J.F."/>
        </authorList>
    </citation>
    <scope>NUCLEOTIDE SEQUENCE [LARGE SCALE GENOMIC DNA]</scope>
    <source>
        <strain evidence="4">0</strain>
        <tissue evidence="4">Leaf</tissue>
    </source>
</reference>
<comment type="caution">
    <text evidence="4">The sequence shown here is derived from an EMBL/GenBank/DDBJ whole genome shotgun (WGS) entry which is preliminary data.</text>
</comment>
<dbReference type="GO" id="GO:0005737">
    <property type="term" value="C:cytoplasm"/>
    <property type="evidence" value="ECO:0007669"/>
    <property type="project" value="TreeGrafter"/>
</dbReference>
<comment type="similarity">
    <text evidence="1 2">Belongs to the glycogen phosphorylase family.</text>
</comment>
<feature type="chain" id="PRO_5029798767" description="Alpha-1,4 glucan phosphorylase" evidence="3">
    <location>
        <begin position="17"/>
        <end position="171"/>
    </location>
</feature>
<dbReference type="GO" id="GO:0008184">
    <property type="term" value="F:glycogen phosphorylase activity"/>
    <property type="evidence" value="ECO:0007669"/>
    <property type="project" value="InterPro"/>
</dbReference>
<name>A0A7J9HD94_9ROSI</name>
<feature type="non-terminal residue" evidence="4">
    <location>
        <position position="171"/>
    </location>
</feature>
<gene>
    <name evidence="4" type="ORF">Gohar_023587</name>
</gene>
<keyword evidence="3" id="KW-0732">Signal</keyword>